<reference evidence="1" key="1">
    <citation type="journal article" date="2021" name="Proc. Natl. Acad. Sci. U.S.A.">
        <title>A Catalog of Tens of Thousands of Viruses from Human Metagenomes Reveals Hidden Associations with Chronic Diseases.</title>
        <authorList>
            <person name="Tisza M.J."/>
            <person name="Buck C.B."/>
        </authorList>
    </citation>
    <scope>NUCLEOTIDE SEQUENCE</scope>
    <source>
        <strain evidence="1">CtqMr7</strain>
    </source>
</reference>
<name>A0A8S5LHV8_9CAUD</name>
<proteinExistence type="predicted"/>
<organism evidence="1">
    <name type="scientific">Myoviridae sp. ctqMr7</name>
    <dbReference type="NCBI Taxonomy" id="2823552"/>
    <lineage>
        <taxon>Viruses</taxon>
        <taxon>Duplodnaviria</taxon>
        <taxon>Heunggongvirae</taxon>
        <taxon>Uroviricota</taxon>
        <taxon>Caudoviricetes</taxon>
    </lineage>
</organism>
<sequence length="41" mass="5084">MFLFCWFEFNFRVLDFFELFFELGFINIFHKILSSLAQLGR</sequence>
<dbReference type="EMBL" id="BK014721">
    <property type="protein sequence ID" value="DAD69487.1"/>
    <property type="molecule type" value="Genomic_DNA"/>
</dbReference>
<evidence type="ECO:0000313" key="1">
    <source>
        <dbReference type="EMBL" id="DAD69487.1"/>
    </source>
</evidence>
<accession>A0A8S5LHV8</accession>
<protein>
    <submittedName>
        <fullName evidence="1">Uncharacterized protein</fullName>
    </submittedName>
</protein>